<sequence length="168" mass="18297">MMVNLVALLISIAATVPSVAACSFTMQIRQECIAAHGGGVVPVTYASIDGNQEVSLERDRDDIWPGTYLTQLSYILSYKCDSMGDIANMMFVAGHPLTVHPYFPKSFASFTYGSCNFDEQASTENCGSCKTTSAWAPGDWKCELPNPSQGSRVGFCIKRLFVKELTSL</sequence>
<feature type="chain" id="PRO_5025421097" evidence="1">
    <location>
        <begin position="22"/>
        <end position="168"/>
    </location>
</feature>
<dbReference type="AlphaFoldDB" id="A0A6A5YX14"/>
<accession>A0A6A5YX14</accession>
<keyword evidence="3" id="KW-1185">Reference proteome</keyword>
<organism evidence="2 3">
    <name type="scientific">Lophiotrema nucula</name>
    <dbReference type="NCBI Taxonomy" id="690887"/>
    <lineage>
        <taxon>Eukaryota</taxon>
        <taxon>Fungi</taxon>
        <taxon>Dikarya</taxon>
        <taxon>Ascomycota</taxon>
        <taxon>Pezizomycotina</taxon>
        <taxon>Dothideomycetes</taxon>
        <taxon>Pleosporomycetidae</taxon>
        <taxon>Pleosporales</taxon>
        <taxon>Lophiotremataceae</taxon>
        <taxon>Lophiotrema</taxon>
    </lineage>
</organism>
<feature type="signal peptide" evidence="1">
    <location>
        <begin position="1"/>
        <end position="21"/>
    </location>
</feature>
<gene>
    <name evidence="2" type="ORF">BDV96DRAFT_183389</name>
</gene>
<proteinExistence type="predicted"/>
<evidence type="ECO:0000313" key="2">
    <source>
        <dbReference type="EMBL" id="KAF2111476.1"/>
    </source>
</evidence>
<dbReference type="EMBL" id="ML977334">
    <property type="protein sequence ID" value="KAF2111476.1"/>
    <property type="molecule type" value="Genomic_DNA"/>
</dbReference>
<evidence type="ECO:0000256" key="1">
    <source>
        <dbReference type="SAM" id="SignalP"/>
    </source>
</evidence>
<keyword evidence="1" id="KW-0732">Signal</keyword>
<evidence type="ECO:0000313" key="3">
    <source>
        <dbReference type="Proteomes" id="UP000799770"/>
    </source>
</evidence>
<dbReference type="Proteomes" id="UP000799770">
    <property type="component" value="Unassembled WGS sequence"/>
</dbReference>
<protein>
    <submittedName>
        <fullName evidence="2">Uncharacterized protein</fullName>
    </submittedName>
</protein>
<name>A0A6A5YX14_9PLEO</name>
<reference evidence="2" key="1">
    <citation type="journal article" date="2020" name="Stud. Mycol.">
        <title>101 Dothideomycetes genomes: a test case for predicting lifestyles and emergence of pathogens.</title>
        <authorList>
            <person name="Haridas S."/>
            <person name="Albert R."/>
            <person name="Binder M."/>
            <person name="Bloem J."/>
            <person name="Labutti K."/>
            <person name="Salamov A."/>
            <person name="Andreopoulos B."/>
            <person name="Baker S."/>
            <person name="Barry K."/>
            <person name="Bills G."/>
            <person name="Bluhm B."/>
            <person name="Cannon C."/>
            <person name="Castanera R."/>
            <person name="Culley D."/>
            <person name="Daum C."/>
            <person name="Ezra D."/>
            <person name="Gonzalez J."/>
            <person name="Henrissat B."/>
            <person name="Kuo A."/>
            <person name="Liang C."/>
            <person name="Lipzen A."/>
            <person name="Lutzoni F."/>
            <person name="Magnuson J."/>
            <person name="Mondo S."/>
            <person name="Nolan M."/>
            <person name="Ohm R."/>
            <person name="Pangilinan J."/>
            <person name="Park H.-J."/>
            <person name="Ramirez L."/>
            <person name="Alfaro M."/>
            <person name="Sun H."/>
            <person name="Tritt A."/>
            <person name="Yoshinaga Y."/>
            <person name="Zwiers L.-H."/>
            <person name="Turgeon B."/>
            <person name="Goodwin S."/>
            <person name="Spatafora J."/>
            <person name="Crous P."/>
            <person name="Grigoriev I."/>
        </authorList>
    </citation>
    <scope>NUCLEOTIDE SEQUENCE</scope>
    <source>
        <strain evidence="2">CBS 627.86</strain>
    </source>
</reference>